<sequence>MIDIHNHKISLQGRDTARRNERAPRNRNHKYWVLGVPGSWNVCRDDAVSALLTIDIALNSKLF</sequence>
<dbReference type="AlphaFoldDB" id="A0A0D0BG16"/>
<organism evidence="2 3">
    <name type="scientific">Suillus luteus UH-Slu-Lm8-n1</name>
    <dbReference type="NCBI Taxonomy" id="930992"/>
    <lineage>
        <taxon>Eukaryota</taxon>
        <taxon>Fungi</taxon>
        <taxon>Dikarya</taxon>
        <taxon>Basidiomycota</taxon>
        <taxon>Agaricomycotina</taxon>
        <taxon>Agaricomycetes</taxon>
        <taxon>Agaricomycetidae</taxon>
        <taxon>Boletales</taxon>
        <taxon>Suillineae</taxon>
        <taxon>Suillaceae</taxon>
        <taxon>Suillus</taxon>
    </lineage>
</organism>
<dbReference type="InParanoid" id="A0A0D0BG16"/>
<evidence type="ECO:0000313" key="3">
    <source>
        <dbReference type="Proteomes" id="UP000054485"/>
    </source>
</evidence>
<evidence type="ECO:0000313" key="2">
    <source>
        <dbReference type="EMBL" id="KIK45017.1"/>
    </source>
</evidence>
<dbReference type="EMBL" id="KN835180">
    <property type="protein sequence ID" value="KIK45017.1"/>
    <property type="molecule type" value="Genomic_DNA"/>
</dbReference>
<evidence type="ECO:0000256" key="1">
    <source>
        <dbReference type="SAM" id="MobiDB-lite"/>
    </source>
</evidence>
<dbReference type="Proteomes" id="UP000054485">
    <property type="component" value="Unassembled WGS sequence"/>
</dbReference>
<keyword evidence="3" id="KW-1185">Reference proteome</keyword>
<gene>
    <name evidence="2" type="ORF">CY34DRAFT_573463</name>
</gene>
<reference evidence="3" key="2">
    <citation type="submission" date="2015-01" db="EMBL/GenBank/DDBJ databases">
        <title>Evolutionary Origins and Diversification of the Mycorrhizal Mutualists.</title>
        <authorList>
            <consortium name="DOE Joint Genome Institute"/>
            <consortium name="Mycorrhizal Genomics Consortium"/>
            <person name="Kohler A."/>
            <person name="Kuo A."/>
            <person name="Nagy L.G."/>
            <person name="Floudas D."/>
            <person name="Copeland A."/>
            <person name="Barry K.W."/>
            <person name="Cichocki N."/>
            <person name="Veneault-Fourrey C."/>
            <person name="LaButti K."/>
            <person name="Lindquist E.A."/>
            <person name="Lipzen A."/>
            <person name="Lundell T."/>
            <person name="Morin E."/>
            <person name="Murat C."/>
            <person name="Riley R."/>
            <person name="Ohm R."/>
            <person name="Sun H."/>
            <person name="Tunlid A."/>
            <person name="Henrissat B."/>
            <person name="Grigoriev I.V."/>
            <person name="Hibbett D.S."/>
            <person name="Martin F."/>
        </authorList>
    </citation>
    <scope>NUCLEOTIDE SEQUENCE [LARGE SCALE GENOMIC DNA]</scope>
    <source>
        <strain evidence="3">UH-Slu-Lm8-n1</strain>
    </source>
</reference>
<reference evidence="2 3" key="1">
    <citation type="submission" date="2014-04" db="EMBL/GenBank/DDBJ databases">
        <authorList>
            <consortium name="DOE Joint Genome Institute"/>
            <person name="Kuo A."/>
            <person name="Ruytinx J."/>
            <person name="Rineau F."/>
            <person name="Colpaert J."/>
            <person name="Kohler A."/>
            <person name="Nagy L.G."/>
            <person name="Floudas D."/>
            <person name="Copeland A."/>
            <person name="Barry K.W."/>
            <person name="Cichocki N."/>
            <person name="Veneault-Fourrey C."/>
            <person name="LaButti K."/>
            <person name="Lindquist E.A."/>
            <person name="Lipzen A."/>
            <person name="Lundell T."/>
            <person name="Morin E."/>
            <person name="Murat C."/>
            <person name="Sun H."/>
            <person name="Tunlid A."/>
            <person name="Henrissat B."/>
            <person name="Grigoriev I.V."/>
            <person name="Hibbett D.S."/>
            <person name="Martin F."/>
            <person name="Nordberg H.P."/>
            <person name="Cantor M.N."/>
            <person name="Hua S.X."/>
        </authorList>
    </citation>
    <scope>NUCLEOTIDE SEQUENCE [LARGE SCALE GENOMIC DNA]</scope>
    <source>
        <strain evidence="2 3">UH-Slu-Lm8-n1</strain>
    </source>
</reference>
<protein>
    <submittedName>
        <fullName evidence="2">Uncharacterized protein</fullName>
    </submittedName>
</protein>
<feature type="region of interest" description="Disordered" evidence="1">
    <location>
        <begin position="1"/>
        <end position="23"/>
    </location>
</feature>
<name>A0A0D0BG16_9AGAM</name>
<accession>A0A0D0BG16</accession>
<proteinExistence type="predicted"/>
<dbReference type="HOGENOM" id="CLU_2887355_0_0_1"/>